<reference evidence="2 3" key="1">
    <citation type="journal article" date="2021" name="bioRxiv">
        <title>Chromosome-scale and haplotype-resolved genome assembly of a tetraploid potato cultivar.</title>
        <authorList>
            <person name="Sun H."/>
            <person name="Jiao W.-B."/>
            <person name="Krause K."/>
            <person name="Campoy J.A."/>
            <person name="Goel M."/>
            <person name="Folz-Donahue K."/>
            <person name="Kukat C."/>
            <person name="Huettel B."/>
            <person name="Schneeberger K."/>
        </authorList>
    </citation>
    <scope>NUCLEOTIDE SEQUENCE [LARGE SCALE GENOMIC DNA]</scope>
    <source>
        <strain evidence="2">SolTubOtavaFocal</strain>
        <tissue evidence="2">Leaves</tissue>
    </source>
</reference>
<feature type="region of interest" description="Disordered" evidence="1">
    <location>
        <begin position="92"/>
        <end position="127"/>
    </location>
</feature>
<sequence>MVYHTRSKGVPPFLPSENGKGKKKVTNDKVMGRAIEQEHPSNKLVSSLKYKIRELEKEIFDTCEWAKLLFSANPTLEINMDKQPITIQAIFQNNSPPTHPTSHPQNQPSSIQMLPNNTHIPNYPYPP</sequence>
<comment type="caution">
    <text evidence="2">The sequence shown here is derived from an EMBL/GenBank/DDBJ whole genome shotgun (WGS) entry which is preliminary data.</text>
</comment>
<keyword evidence="3" id="KW-1185">Reference proteome</keyword>
<organism evidence="2 3">
    <name type="scientific">Solanum tuberosum</name>
    <name type="common">Potato</name>
    <dbReference type="NCBI Taxonomy" id="4113"/>
    <lineage>
        <taxon>Eukaryota</taxon>
        <taxon>Viridiplantae</taxon>
        <taxon>Streptophyta</taxon>
        <taxon>Embryophyta</taxon>
        <taxon>Tracheophyta</taxon>
        <taxon>Spermatophyta</taxon>
        <taxon>Magnoliopsida</taxon>
        <taxon>eudicotyledons</taxon>
        <taxon>Gunneridae</taxon>
        <taxon>Pentapetalae</taxon>
        <taxon>asterids</taxon>
        <taxon>lamiids</taxon>
        <taxon>Solanales</taxon>
        <taxon>Solanaceae</taxon>
        <taxon>Solanoideae</taxon>
        <taxon>Solaneae</taxon>
        <taxon>Solanum</taxon>
    </lineage>
</organism>
<feature type="region of interest" description="Disordered" evidence="1">
    <location>
        <begin position="1"/>
        <end position="25"/>
    </location>
</feature>
<evidence type="ECO:0000313" key="2">
    <source>
        <dbReference type="EMBL" id="KAH0778730.1"/>
    </source>
</evidence>
<gene>
    <name evidence="2" type="ORF">KY290_005157</name>
</gene>
<feature type="compositionally biased region" description="Polar residues" evidence="1">
    <location>
        <begin position="92"/>
        <end position="120"/>
    </location>
</feature>
<evidence type="ECO:0000313" key="3">
    <source>
        <dbReference type="Proteomes" id="UP000826656"/>
    </source>
</evidence>
<dbReference type="Proteomes" id="UP000826656">
    <property type="component" value="Unassembled WGS sequence"/>
</dbReference>
<dbReference type="EMBL" id="JAIVGD010000002">
    <property type="protein sequence ID" value="KAH0778730.1"/>
    <property type="molecule type" value="Genomic_DNA"/>
</dbReference>
<proteinExistence type="predicted"/>
<accession>A0ABQ7WDS0</accession>
<evidence type="ECO:0000256" key="1">
    <source>
        <dbReference type="SAM" id="MobiDB-lite"/>
    </source>
</evidence>
<protein>
    <submittedName>
        <fullName evidence="2">Uncharacterized protein</fullName>
    </submittedName>
</protein>
<name>A0ABQ7WDS0_SOLTU</name>